<organism evidence="2 3">
    <name type="scientific">Lipomyces starkeyi NRRL Y-11557</name>
    <dbReference type="NCBI Taxonomy" id="675824"/>
    <lineage>
        <taxon>Eukaryota</taxon>
        <taxon>Fungi</taxon>
        <taxon>Dikarya</taxon>
        <taxon>Ascomycota</taxon>
        <taxon>Saccharomycotina</taxon>
        <taxon>Lipomycetes</taxon>
        <taxon>Lipomycetales</taxon>
        <taxon>Lipomycetaceae</taxon>
        <taxon>Lipomyces</taxon>
    </lineage>
</organism>
<keyword evidence="1" id="KW-0472">Membrane</keyword>
<accession>A0A1E3Q5C7</accession>
<keyword evidence="1" id="KW-1133">Transmembrane helix</keyword>
<name>A0A1E3Q5C7_LIPST</name>
<dbReference type="EMBL" id="KV454294">
    <property type="protein sequence ID" value="ODQ72893.1"/>
    <property type="molecule type" value="Genomic_DNA"/>
</dbReference>
<evidence type="ECO:0000256" key="1">
    <source>
        <dbReference type="SAM" id="Phobius"/>
    </source>
</evidence>
<sequence>MAANTIVRSAFAAGFPLLARAIFHNLGNGWASTLLGCIGVVLLCFLCIGKGIRGASRYAHQWKEIPNVISQHNVLLASAISSLEALYEAMANGQDNATSLFYVAKRSHTKMLEDERQDMQVTLTVTFLP</sequence>
<dbReference type="Proteomes" id="UP000094385">
    <property type="component" value="Unassembled WGS sequence"/>
</dbReference>
<protein>
    <submittedName>
        <fullName evidence="2">Uncharacterized protein</fullName>
    </submittedName>
</protein>
<proteinExistence type="predicted"/>
<feature type="transmembrane region" description="Helical" evidence="1">
    <location>
        <begin position="29"/>
        <end position="48"/>
    </location>
</feature>
<evidence type="ECO:0000313" key="3">
    <source>
        <dbReference type="Proteomes" id="UP000094385"/>
    </source>
</evidence>
<dbReference type="AlphaFoldDB" id="A0A1E3Q5C7"/>
<dbReference type="OrthoDB" id="5376138at2759"/>
<reference evidence="2 3" key="1">
    <citation type="journal article" date="2016" name="Proc. Natl. Acad. Sci. U.S.A.">
        <title>Comparative genomics of biotechnologically important yeasts.</title>
        <authorList>
            <person name="Riley R."/>
            <person name="Haridas S."/>
            <person name="Wolfe K.H."/>
            <person name="Lopes M.R."/>
            <person name="Hittinger C.T."/>
            <person name="Goeker M."/>
            <person name="Salamov A.A."/>
            <person name="Wisecaver J.H."/>
            <person name="Long T.M."/>
            <person name="Calvey C.H."/>
            <person name="Aerts A.L."/>
            <person name="Barry K.W."/>
            <person name="Choi C."/>
            <person name="Clum A."/>
            <person name="Coughlan A.Y."/>
            <person name="Deshpande S."/>
            <person name="Douglass A.P."/>
            <person name="Hanson S.J."/>
            <person name="Klenk H.-P."/>
            <person name="LaButti K.M."/>
            <person name="Lapidus A."/>
            <person name="Lindquist E.A."/>
            <person name="Lipzen A.M."/>
            <person name="Meier-Kolthoff J.P."/>
            <person name="Ohm R.A."/>
            <person name="Otillar R.P."/>
            <person name="Pangilinan J.L."/>
            <person name="Peng Y."/>
            <person name="Rokas A."/>
            <person name="Rosa C.A."/>
            <person name="Scheuner C."/>
            <person name="Sibirny A.A."/>
            <person name="Slot J.C."/>
            <person name="Stielow J.B."/>
            <person name="Sun H."/>
            <person name="Kurtzman C.P."/>
            <person name="Blackwell M."/>
            <person name="Grigoriev I.V."/>
            <person name="Jeffries T.W."/>
        </authorList>
    </citation>
    <scope>NUCLEOTIDE SEQUENCE [LARGE SCALE GENOMIC DNA]</scope>
    <source>
        <strain evidence="2 3">NRRL Y-11557</strain>
    </source>
</reference>
<keyword evidence="1" id="KW-0812">Transmembrane</keyword>
<keyword evidence="3" id="KW-1185">Reference proteome</keyword>
<feature type="non-terminal residue" evidence="2">
    <location>
        <position position="129"/>
    </location>
</feature>
<gene>
    <name evidence="2" type="ORF">LIPSTDRAFT_337398</name>
</gene>
<dbReference type="STRING" id="675824.A0A1E3Q5C7"/>
<evidence type="ECO:0000313" key="2">
    <source>
        <dbReference type="EMBL" id="ODQ72893.1"/>
    </source>
</evidence>